<dbReference type="Gene3D" id="1.20.1640.10">
    <property type="entry name" value="Multidrug efflux transporter AcrB transmembrane domain"/>
    <property type="match status" value="2"/>
</dbReference>
<feature type="transmembrane region" description="Helical" evidence="7">
    <location>
        <begin position="16"/>
        <end position="35"/>
    </location>
</feature>
<name>A0ABW5WCK3_9PSEU</name>
<feature type="transmembrane region" description="Helical" evidence="7">
    <location>
        <begin position="415"/>
        <end position="432"/>
    </location>
</feature>
<dbReference type="PANTHER" id="PTHR33406:SF11">
    <property type="entry name" value="MEMBRANE PROTEIN SCO6666-RELATED"/>
    <property type="match status" value="1"/>
</dbReference>
<keyword evidence="10" id="KW-1185">Reference proteome</keyword>
<keyword evidence="5 7" id="KW-1133">Transmembrane helix</keyword>
<feature type="transmembrane region" description="Helical" evidence="7">
    <location>
        <begin position="322"/>
        <end position="347"/>
    </location>
</feature>
<dbReference type="RefSeq" id="WP_377391477.1">
    <property type="nucleotide sequence ID" value="NZ_JBHSAN010000024.1"/>
</dbReference>
<evidence type="ECO:0000256" key="1">
    <source>
        <dbReference type="ARBA" id="ARBA00004651"/>
    </source>
</evidence>
<dbReference type="InterPro" id="IPR050545">
    <property type="entry name" value="Mycobact_MmpL"/>
</dbReference>
<comment type="subcellular location">
    <subcellularLocation>
        <location evidence="1">Cell membrane</location>
        <topology evidence="1">Multi-pass membrane protein</topology>
    </subcellularLocation>
</comment>
<evidence type="ECO:0000256" key="6">
    <source>
        <dbReference type="ARBA" id="ARBA00023136"/>
    </source>
</evidence>
<comment type="similarity">
    <text evidence="2">Belongs to the resistance-nodulation-cell division (RND) (TC 2.A.6) family. MmpL subfamily.</text>
</comment>
<evidence type="ECO:0000256" key="3">
    <source>
        <dbReference type="ARBA" id="ARBA00022475"/>
    </source>
</evidence>
<feature type="transmembrane region" description="Helical" evidence="7">
    <location>
        <begin position="684"/>
        <end position="702"/>
    </location>
</feature>
<feature type="transmembrane region" description="Helical" evidence="7">
    <location>
        <begin position="353"/>
        <end position="377"/>
    </location>
</feature>
<reference evidence="10" key="1">
    <citation type="journal article" date="2019" name="Int. J. Syst. Evol. Microbiol.">
        <title>The Global Catalogue of Microorganisms (GCM) 10K type strain sequencing project: providing services to taxonomists for standard genome sequencing and annotation.</title>
        <authorList>
            <consortium name="The Broad Institute Genomics Platform"/>
            <consortium name="The Broad Institute Genome Sequencing Center for Infectious Disease"/>
            <person name="Wu L."/>
            <person name="Ma J."/>
        </authorList>
    </citation>
    <scope>NUCLEOTIDE SEQUENCE [LARGE SCALE GENOMIC DNA]</scope>
    <source>
        <strain evidence="10">IBRC-M 10906</strain>
    </source>
</reference>
<sequence length="783" mass="83625">MAQLLYRLGKTAYRRWPFFLIGWLVVLVGVGGFAVTQSKPMSDQFTIPGIESVEAAETIPELMDGGSSPMDEASVQIVVQAPEGETLAEPDNVEAVNRLIADLRQVDTVPQGETDLLGPVQLAAATEQQALQAAQQQAEAAGRPFDREAALEQIKPTLAASSPLSEDGRTGLIDFALEVEKVTDVEPATQTEILGVVEENAEQSGLTMEVRGSGMQVMEFSGATAELVGIVMALLILALTFGSLVSAGMPVVTAGIGVGLGSLGITGMTAFTDISSTTPILATMIGLAVGIDYALFILARYRSELDHTDDRQVALGRAVGTAGSAVVFAGLTVVIALAALSVVGIPFLTTMGLAAAATVVIAVFVALTLLPAVLGMLKGTTFGLTFRSYRPKREDSGRILNNGVRWSRFVGKKPLVWTLLVVIVLGLFAIPFKDLRLGMPSDSTAPEDSSRRQASELISDAFGPGRLDPLMLVVDARGIADDPQAQQAAYQQTQEWAAQQDGVRHVVAAPGNDKGAMVLIHPETGPEDEATERLLDDLRAGEAAIEERTGVDLAVTGTVAIMADISQKLNDALAPYLAIVVGLAFILLVVVFRSLLVPLTATLGFLLSILATLGVTVALFQQGWFGLFDGGPIVSFMPILLIGVVFGLAMDYQVFLVTRIREAHVHGASYKEAIVDGFRNSARVVTAAALIMTSVFAGFILMDDVIIKSMGFALAVAVVFDAFVIRMLLIPALMYLMKEKAWYMPRWLDRIVPNVDVEGEKLERDYLADHYKDHAAEREVSRV</sequence>
<evidence type="ECO:0000256" key="5">
    <source>
        <dbReference type="ARBA" id="ARBA00022989"/>
    </source>
</evidence>
<feature type="transmembrane region" description="Helical" evidence="7">
    <location>
        <begin position="599"/>
        <end position="621"/>
    </location>
</feature>
<dbReference type="PROSITE" id="PS50156">
    <property type="entry name" value="SSD"/>
    <property type="match status" value="1"/>
</dbReference>
<dbReference type="Proteomes" id="UP001597478">
    <property type="component" value="Unassembled WGS sequence"/>
</dbReference>
<dbReference type="PANTHER" id="PTHR33406">
    <property type="entry name" value="MEMBRANE PROTEIN MJ1562-RELATED"/>
    <property type="match status" value="1"/>
</dbReference>
<evidence type="ECO:0000313" key="9">
    <source>
        <dbReference type="EMBL" id="MFD2801214.1"/>
    </source>
</evidence>
<feature type="transmembrane region" description="Helical" evidence="7">
    <location>
        <begin position="573"/>
        <end position="592"/>
    </location>
</feature>
<dbReference type="InterPro" id="IPR004869">
    <property type="entry name" value="MMPL_dom"/>
</dbReference>
<gene>
    <name evidence="9" type="ORF">ACFS2C_17615</name>
</gene>
<feature type="transmembrane region" description="Helical" evidence="7">
    <location>
        <begin position="714"/>
        <end position="736"/>
    </location>
</feature>
<feature type="transmembrane region" description="Helical" evidence="7">
    <location>
        <begin position="280"/>
        <end position="301"/>
    </location>
</feature>
<dbReference type="InterPro" id="IPR000731">
    <property type="entry name" value="SSD"/>
</dbReference>
<keyword evidence="4 7" id="KW-0812">Transmembrane</keyword>
<keyword evidence="6 7" id="KW-0472">Membrane</keyword>
<feature type="transmembrane region" description="Helical" evidence="7">
    <location>
        <begin position="633"/>
        <end position="652"/>
    </location>
</feature>
<feature type="domain" description="SSD" evidence="8">
    <location>
        <begin position="244"/>
        <end position="376"/>
    </location>
</feature>
<proteinExistence type="inferred from homology"/>
<accession>A0ABW5WCK3</accession>
<dbReference type="EMBL" id="JBHUOF010000021">
    <property type="protein sequence ID" value="MFD2801214.1"/>
    <property type="molecule type" value="Genomic_DNA"/>
</dbReference>
<evidence type="ECO:0000256" key="2">
    <source>
        <dbReference type="ARBA" id="ARBA00010157"/>
    </source>
</evidence>
<evidence type="ECO:0000256" key="7">
    <source>
        <dbReference type="SAM" id="Phobius"/>
    </source>
</evidence>
<dbReference type="SUPFAM" id="SSF82866">
    <property type="entry name" value="Multidrug efflux transporter AcrB transmembrane domain"/>
    <property type="match status" value="2"/>
</dbReference>
<keyword evidence="3" id="KW-1003">Cell membrane</keyword>
<protein>
    <submittedName>
        <fullName evidence="9">MMPL family transporter</fullName>
    </submittedName>
</protein>
<evidence type="ECO:0000256" key="4">
    <source>
        <dbReference type="ARBA" id="ARBA00022692"/>
    </source>
</evidence>
<comment type="caution">
    <text evidence="9">The sequence shown here is derived from an EMBL/GenBank/DDBJ whole genome shotgun (WGS) entry which is preliminary data.</text>
</comment>
<dbReference type="Pfam" id="PF03176">
    <property type="entry name" value="MMPL"/>
    <property type="match status" value="2"/>
</dbReference>
<organism evidence="9 10">
    <name type="scientific">Prauserella oleivorans</name>
    <dbReference type="NCBI Taxonomy" id="1478153"/>
    <lineage>
        <taxon>Bacteria</taxon>
        <taxon>Bacillati</taxon>
        <taxon>Actinomycetota</taxon>
        <taxon>Actinomycetes</taxon>
        <taxon>Pseudonocardiales</taxon>
        <taxon>Pseudonocardiaceae</taxon>
        <taxon>Prauserella</taxon>
    </lineage>
</organism>
<feature type="transmembrane region" description="Helical" evidence="7">
    <location>
        <begin position="227"/>
        <end position="260"/>
    </location>
</feature>
<evidence type="ECO:0000259" key="8">
    <source>
        <dbReference type="PROSITE" id="PS50156"/>
    </source>
</evidence>
<evidence type="ECO:0000313" key="10">
    <source>
        <dbReference type="Proteomes" id="UP001597478"/>
    </source>
</evidence>